<evidence type="ECO:0000256" key="2">
    <source>
        <dbReference type="SAM" id="SignalP"/>
    </source>
</evidence>
<feature type="domain" description="Protein kinase" evidence="3">
    <location>
        <begin position="100"/>
        <end position="382"/>
    </location>
</feature>
<protein>
    <submittedName>
        <fullName evidence="4">Kinase-like protein</fullName>
    </submittedName>
</protein>
<dbReference type="InterPro" id="IPR017441">
    <property type="entry name" value="Protein_kinase_ATP_BS"/>
</dbReference>
<sequence length="388" mass="43587">MHLLKALLIATVAQQAISIPLQAEPLRLLSTQFSKASHFSNSKLSTRQHLGIQERANSFSKCSGFRKRQPADEEAAEQAAEAAGCWILQDASNNDVRCALVDNNSLGKGAFGSVFKCQLEDGQDIAVKRYEKEDHVRYADTSWNILKDLSHENIVKIIAHGRIENLPAQAMEIIPDGDLEPRMSSGQYKGKENEQALKEVGNQLLNGFAYMHSKKVAHRDLREGNVMFSGNTVKIVDFDWAVKDEQTVERVIGGEYGLAAPEAIDWTAFDSTQQKPVDGYKIDPYGSDVWTLALLLIRLTTGQGWAHGTPSTPGGWERPEEFPNGTNPHMKSVWENDDADARVKLLKEKWPDFTQEFLELLGDIFCKQAQRIMMEQFKQDFLDVKIYC</sequence>
<dbReference type="PROSITE" id="PS00107">
    <property type="entry name" value="PROTEIN_KINASE_ATP"/>
    <property type="match status" value="1"/>
</dbReference>
<dbReference type="Pfam" id="PF00069">
    <property type="entry name" value="Pkinase"/>
    <property type="match status" value="1"/>
</dbReference>
<dbReference type="InterPro" id="IPR053235">
    <property type="entry name" value="Ser_Thr_kinase"/>
</dbReference>
<evidence type="ECO:0000256" key="1">
    <source>
        <dbReference type="PROSITE-ProRule" id="PRU10141"/>
    </source>
</evidence>
<evidence type="ECO:0000313" key="4">
    <source>
        <dbReference type="EMBL" id="KAF2681952.1"/>
    </source>
</evidence>
<feature type="binding site" evidence="1">
    <location>
        <position position="128"/>
    </location>
    <ligand>
        <name>ATP</name>
        <dbReference type="ChEBI" id="CHEBI:30616"/>
    </ligand>
</feature>
<keyword evidence="5" id="KW-1185">Reference proteome</keyword>
<dbReference type="GO" id="GO:0005737">
    <property type="term" value="C:cytoplasm"/>
    <property type="evidence" value="ECO:0007669"/>
    <property type="project" value="TreeGrafter"/>
</dbReference>
<evidence type="ECO:0000313" key="5">
    <source>
        <dbReference type="Proteomes" id="UP000799291"/>
    </source>
</evidence>
<dbReference type="CDD" id="cd00180">
    <property type="entry name" value="PKc"/>
    <property type="match status" value="1"/>
</dbReference>
<keyword evidence="2" id="KW-0732">Signal</keyword>
<dbReference type="InterPro" id="IPR011009">
    <property type="entry name" value="Kinase-like_dom_sf"/>
</dbReference>
<dbReference type="EMBL" id="MU005589">
    <property type="protein sequence ID" value="KAF2681952.1"/>
    <property type="molecule type" value="Genomic_DNA"/>
</dbReference>
<reference evidence="4" key="1">
    <citation type="journal article" date="2020" name="Stud. Mycol.">
        <title>101 Dothideomycetes genomes: a test case for predicting lifestyles and emergence of pathogens.</title>
        <authorList>
            <person name="Haridas S."/>
            <person name="Albert R."/>
            <person name="Binder M."/>
            <person name="Bloem J."/>
            <person name="Labutti K."/>
            <person name="Salamov A."/>
            <person name="Andreopoulos B."/>
            <person name="Baker S."/>
            <person name="Barry K."/>
            <person name="Bills G."/>
            <person name="Bluhm B."/>
            <person name="Cannon C."/>
            <person name="Castanera R."/>
            <person name="Culley D."/>
            <person name="Daum C."/>
            <person name="Ezra D."/>
            <person name="Gonzalez J."/>
            <person name="Henrissat B."/>
            <person name="Kuo A."/>
            <person name="Liang C."/>
            <person name="Lipzen A."/>
            <person name="Lutzoni F."/>
            <person name="Magnuson J."/>
            <person name="Mondo S."/>
            <person name="Nolan M."/>
            <person name="Ohm R."/>
            <person name="Pangilinan J."/>
            <person name="Park H.-J."/>
            <person name="Ramirez L."/>
            <person name="Alfaro M."/>
            <person name="Sun H."/>
            <person name="Tritt A."/>
            <person name="Yoshinaga Y."/>
            <person name="Zwiers L.-H."/>
            <person name="Turgeon B."/>
            <person name="Goodwin S."/>
            <person name="Spatafora J."/>
            <person name="Crous P."/>
            <person name="Grigoriev I."/>
        </authorList>
    </citation>
    <scope>NUCLEOTIDE SEQUENCE</scope>
    <source>
        <strain evidence="4">CBS 122367</strain>
    </source>
</reference>
<dbReference type="AlphaFoldDB" id="A0A6G1IUN6"/>
<dbReference type="InterPro" id="IPR000719">
    <property type="entry name" value="Prot_kinase_dom"/>
</dbReference>
<keyword evidence="1" id="KW-0067">ATP-binding</keyword>
<proteinExistence type="predicted"/>
<keyword evidence="1" id="KW-0547">Nucleotide-binding</keyword>
<gene>
    <name evidence="4" type="ORF">K458DRAFT_489039</name>
</gene>
<dbReference type="SMART" id="SM00219">
    <property type="entry name" value="TyrKc"/>
    <property type="match status" value="1"/>
</dbReference>
<dbReference type="GO" id="GO:0005524">
    <property type="term" value="F:ATP binding"/>
    <property type="evidence" value="ECO:0007669"/>
    <property type="project" value="UniProtKB-UniRule"/>
</dbReference>
<dbReference type="PANTHER" id="PTHR24361">
    <property type="entry name" value="MITOGEN-ACTIVATED KINASE KINASE KINASE"/>
    <property type="match status" value="1"/>
</dbReference>
<keyword evidence="4" id="KW-0418">Kinase</keyword>
<name>A0A6G1IUN6_9PLEO</name>
<dbReference type="Proteomes" id="UP000799291">
    <property type="component" value="Unassembled WGS sequence"/>
</dbReference>
<dbReference type="PROSITE" id="PS50011">
    <property type="entry name" value="PROTEIN_KINASE_DOM"/>
    <property type="match status" value="1"/>
</dbReference>
<dbReference type="Gene3D" id="1.10.510.10">
    <property type="entry name" value="Transferase(Phosphotransferase) domain 1"/>
    <property type="match status" value="1"/>
</dbReference>
<evidence type="ECO:0000259" key="3">
    <source>
        <dbReference type="PROSITE" id="PS50011"/>
    </source>
</evidence>
<dbReference type="SUPFAM" id="SSF56112">
    <property type="entry name" value="Protein kinase-like (PK-like)"/>
    <property type="match status" value="1"/>
</dbReference>
<feature type="chain" id="PRO_5026110669" evidence="2">
    <location>
        <begin position="19"/>
        <end position="388"/>
    </location>
</feature>
<accession>A0A6G1IUN6</accession>
<dbReference type="PANTHER" id="PTHR24361:SF678">
    <property type="entry name" value="SPORULATION-SPECIFIC PROTEIN 1"/>
    <property type="match status" value="1"/>
</dbReference>
<keyword evidence="4" id="KW-0808">Transferase</keyword>
<dbReference type="OrthoDB" id="1668230at2759"/>
<dbReference type="InterPro" id="IPR020635">
    <property type="entry name" value="Tyr_kinase_cat_dom"/>
</dbReference>
<feature type="signal peptide" evidence="2">
    <location>
        <begin position="1"/>
        <end position="18"/>
    </location>
</feature>
<organism evidence="4 5">
    <name type="scientific">Lentithecium fluviatile CBS 122367</name>
    <dbReference type="NCBI Taxonomy" id="1168545"/>
    <lineage>
        <taxon>Eukaryota</taxon>
        <taxon>Fungi</taxon>
        <taxon>Dikarya</taxon>
        <taxon>Ascomycota</taxon>
        <taxon>Pezizomycotina</taxon>
        <taxon>Dothideomycetes</taxon>
        <taxon>Pleosporomycetidae</taxon>
        <taxon>Pleosporales</taxon>
        <taxon>Massarineae</taxon>
        <taxon>Lentitheciaceae</taxon>
        <taxon>Lentithecium</taxon>
    </lineage>
</organism>
<dbReference type="GO" id="GO:0004713">
    <property type="term" value="F:protein tyrosine kinase activity"/>
    <property type="evidence" value="ECO:0007669"/>
    <property type="project" value="InterPro"/>
</dbReference>